<keyword evidence="2" id="KW-0812">Transmembrane</keyword>
<keyword evidence="2" id="KW-0472">Membrane</keyword>
<evidence type="ECO:0000256" key="2">
    <source>
        <dbReference type="SAM" id="Phobius"/>
    </source>
</evidence>
<feature type="region of interest" description="Disordered" evidence="1">
    <location>
        <begin position="1"/>
        <end position="25"/>
    </location>
</feature>
<accession>A0AAD7G870</accession>
<name>A0AAD7G870_MYCRO</name>
<reference evidence="3" key="1">
    <citation type="submission" date="2023-03" db="EMBL/GenBank/DDBJ databases">
        <title>Massive genome expansion in bonnet fungi (Mycena s.s.) driven by repeated elements and novel gene families across ecological guilds.</title>
        <authorList>
            <consortium name="Lawrence Berkeley National Laboratory"/>
            <person name="Harder C.B."/>
            <person name="Miyauchi S."/>
            <person name="Viragh M."/>
            <person name="Kuo A."/>
            <person name="Thoen E."/>
            <person name="Andreopoulos B."/>
            <person name="Lu D."/>
            <person name="Skrede I."/>
            <person name="Drula E."/>
            <person name="Henrissat B."/>
            <person name="Morin E."/>
            <person name="Kohler A."/>
            <person name="Barry K."/>
            <person name="LaButti K."/>
            <person name="Morin E."/>
            <person name="Salamov A."/>
            <person name="Lipzen A."/>
            <person name="Mereny Z."/>
            <person name="Hegedus B."/>
            <person name="Baldrian P."/>
            <person name="Stursova M."/>
            <person name="Weitz H."/>
            <person name="Taylor A."/>
            <person name="Grigoriev I.V."/>
            <person name="Nagy L.G."/>
            <person name="Martin F."/>
            <person name="Kauserud H."/>
        </authorList>
    </citation>
    <scope>NUCLEOTIDE SEQUENCE</scope>
    <source>
        <strain evidence="3">CBHHK067</strain>
    </source>
</reference>
<feature type="compositionally biased region" description="Basic and acidic residues" evidence="1">
    <location>
        <begin position="12"/>
        <end position="21"/>
    </location>
</feature>
<comment type="caution">
    <text evidence="3">The sequence shown here is derived from an EMBL/GenBank/DDBJ whole genome shotgun (WGS) entry which is preliminary data.</text>
</comment>
<protein>
    <submittedName>
        <fullName evidence="3">Uncharacterized protein</fullName>
    </submittedName>
</protein>
<feature type="transmembrane region" description="Helical" evidence="2">
    <location>
        <begin position="151"/>
        <end position="172"/>
    </location>
</feature>
<dbReference type="AlphaFoldDB" id="A0AAD7G870"/>
<proteinExistence type="predicted"/>
<evidence type="ECO:0000313" key="3">
    <source>
        <dbReference type="EMBL" id="KAJ7669072.1"/>
    </source>
</evidence>
<gene>
    <name evidence="3" type="ORF">B0H17DRAFT_1142223</name>
</gene>
<evidence type="ECO:0000256" key="1">
    <source>
        <dbReference type="SAM" id="MobiDB-lite"/>
    </source>
</evidence>
<organism evidence="3 4">
    <name type="scientific">Mycena rosella</name>
    <name type="common">Pink bonnet</name>
    <name type="synonym">Agaricus rosellus</name>
    <dbReference type="NCBI Taxonomy" id="1033263"/>
    <lineage>
        <taxon>Eukaryota</taxon>
        <taxon>Fungi</taxon>
        <taxon>Dikarya</taxon>
        <taxon>Basidiomycota</taxon>
        <taxon>Agaricomycotina</taxon>
        <taxon>Agaricomycetes</taxon>
        <taxon>Agaricomycetidae</taxon>
        <taxon>Agaricales</taxon>
        <taxon>Marasmiineae</taxon>
        <taxon>Mycenaceae</taxon>
        <taxon>Mycena</taxon>
    </lineage>
</organism>
<sequence length="264" mass="28839">MEGPPALLPDSTRLHSADKSHSPAIEQACMKRNVPAPPPAKIKAIEALIWASKSPLGPRTLARRRLAIPDVNFYLPLRKKDPGRVLANLYHSESPTALRRLSTPHSTPPESPKQTIVEMAPLYYVRDDESAPAPAPSASESESGTHHIPAWVGYAGIFVLALFASVLIFLVYRLIARRAKGAINTKSQGVPYKPKGPTSMLFVRQKDIPWPVLATPAPVHTATADNAAPGTEDVVFRALRPRGKTLKNARRAVQVFEKPLLLQL</sequence>
<evidence type="ECO:0000313" key="4">
    <source>
        <dbReference type="Proteomes" id="UP001221757"/>
    </source>
</evidence>
<keyword evidence="2" id="KW-1133">Transmembrane helix</keyword>
<dbReference type="EMBL" id="JARKIE010000189">
    <property type="protein sequence ID" value="KAJ7669072.1"/>
    <property type="molecule type" value="Genomic_DNA"/>
</dbReference>
<dbReference type="Proteomes" id="UP001221757">
    <property type="component" value="Unassembled WGS sequence"/>
</dbReference>
<keyword evidence="4" id="KW-1185">Reference proteome</keyword>